<dbReference type="PROSITE" id="PS50931">
    <property type="entry name" value="HTH_LYSR"/>
    <property type="match status" value="1"/>
</dbReference>
<feature type="domain" description="HTH lysR-type" evidence="5">
    <location>
        <begin position="1"/>
        <end position="58"/>
    </location>
</feature>
<dbReference type="InterPro" id="IPR047788">
    <property type="entry name" value="LysR-like_Sec_metab"/>
</dbReference>
<dbReference type="CDD" id="cd08420">
    <property type="entry name" value="PBP2_CysL_like"/>
    <property type="match status" value="1"/>
</dbReference>
<reference evidence="6 7" key="1">
    <citation type="journal article" date="2011" name="EMBO J.">
        <title>Structural diversity of bacterial flagellar motors.</title>
        <authorList>
            <person name="Chen S."/>
            <person name="Beeby M."/>
            <person name="Murphy G.E."/>
            <person name="Leadbetter J.R."/>
            <person name="Hendrixson D.R."/>
            <person name="Briegel A."/>
            <person name="Li Z."/>
            <person name="Shi J."/>
            <person name="Tocheva E.I."/>
            <person name="Muller A."/>
            <person name="Dobro M.J."/>
            <person name="Jensen G.J."/>
        </authorList>
    </citation>
    <scope>NUCLEOTIDE SEQUENCE [LARGE SCALE GENOMIC DNA]</scope>
    <source>
        <strain evidence="6 7">DSM 6540</strain>
    </source>
</reference>
<dbReference type="SUPFAM" id="SSF53850">
    <property type="entry name" value="Periplasmic binding protein-like II"/>
    <property type="match status" value="1"/>
</dbReference>
<evidence type="ECO:0000313" key="6">
    <source>
        <dbReference type="EMBL" id="EGO65652.1"/>
    </source>
</evidence>
<dbReference type="InterPro" id="IPR005119">
    <property type="entry name" value="LysR_subst-bd"/>
</dbReference>
<dbReference type="GO" id="GO:0003700">
    <property type="term" value="F:DNA-binding transcription factor activity"/>
    <property type="evidence" value="ECO:0007669"/>
    <property type="project" value="InterPro"/>
</dbReference>
<dbReference type="PANTHER" id="PTHR30126:SF39">
    <property type="entry name" value="HTH-TYPE TRANSCRIPTIONAL REGULATOR CYSL"/>
    <property type="match status" value="1"/>
</dbReference>
<evidence type="ECO:0000256" key="4">
    <source>
        <dbReference type="ARBA" id="ARBA00023163"/>
    </source>
</evidence>
<evidence type="ECO:0000256" key="1">
    <source>
        <dbReference type="ARBA" id="ARBA00009437"/>
    </source>
</evidence>
<gene>
    <name evidence="6" type="ORF">ALO_02014</name>
</gene>
<evidence type="ECO:0000313" key="7">
    <source>
        <dbReference type="Proteomes" id="UP000003240"/>
    </source>
</evidence>
<keyword evidence="4" id="KW-0804">Transcription</keyword>
<name>F7NEE0_9FIRM</name>
<comment type="similarity">
    <text evidence="1">Belongs to the LysR transcriptional regulatory family.</text>
</comment>
<dbReference type="Proteomes" id="UP000003240">
    <property type="component" value="Unassembled WGS sequence"/>
</dbReference>
<dbReference type="STRING" id="1009370.ALO_02014"/>
<dbReference type="Gene3D" id="1.10.10.10">
    <property type="entry name" value="Winged helix-like DNA-binding domain superfamily/Winged helix DNA-binding domain"/>
    <property type="match status" value="1"/>
</dbReference>
<evidence type="ECO:0000256" key="2">
    <source>
        <dbReference type="ARBA" id="ARBA00023015"/>
    </source>
</evidence>
<dbReference type="eggNOG" id="COG0583">
    <property type="taxonomic scope" value="Bacteria"/>
</dbReference>
<accession>F7NEE0</accession>
<dbReference type="InterPro" id="IPR000847">
    <property type="entry name" value="LysR_HTH_N"/>
</dbReference>
<dbReference type="RefSeq" id="WP_004092268.1">
    <property type="nucleotide sequence ID" value="NZ_AFGF01000016.1"/>
</dbReference>
<proteinExistence type="inferred from homology"/>
<dbReference type="Pfam" id="PF00126">
    <property type="entry name" value="HTH_1"/>
    <property type="match status" value="1"/>
</dbReference>
<keyword evidence="2" id="KW-0805">Transcription regulation</keyword>
<dbReference type="GO" id="GO:0000976">
    <property type="term" value="F:transcription cis-regulatory region binding"/>
    <property type="evidence" value="ECO:0007669"/>
    <property type="project" value="TreeGrafter"/>
</dbReference>
<dbReference type="EMBL" id="AFGF01000016">
    <property type="protein sequence ID" value="EGO65652.1"/>
    <property type="molecule type" value="Genomic_DNA"/>
</dbReference>
<dbReference type="InterPro" id="IPR036388">
    <property type="entry name" value="WH-like_DNA-bd_sf"/>
</dbReference>
<dbReference type="PANTHER" id="PTHR30126">
    <property type="entry name" value="HTH-TYPE TRANSCRIPTIONAL REGULATOR"/>
    <property type="match status" value="1"/>
</dbReference>
<keyword evidence="3" id="KW-0238">DNA-binding</keyword>
<dbReference type="OrthoDB" id="1624015at2"/>
<dbReference type="InterPro" id="IPR036390">
    <property type="entry name" value="WH_DNA-bd_sf"/>
</dbReference>
<dbReference type="Gene3D" id="3.40.190.290">
    <property type="match status" value="1"/>
</dbReference>
<protein>
    <submittedName>
        <fullName evidence="6">Transcriptional regulator, lysr family protein</fullName>
    </submittedName>
</protein>
<organism evidence="6 7">
    <name type="scientific">Acetonema longum DSM 6540</name>
    <dbReference type="NCBI Taxonomy" id="1009370"/>
    <lineage>
        <taxon>Bacteria</taxon>
        <taxon>Bacillati</taxon>
        <taxon>Bacillota</taxon>
        <taxon>Negativicutes</taxon>
        <taxon>Acetonemataceae</taxon>
        <taxon>Acetonema</taxon>
    </lineage>
</organism>
<dbReference type="AlphaFoldDB" id="F7NEE0"/>
<evidence type="ECO:0000259" key="5">
    <source>
        <dbReference type="PROSITE" id="PS50931"/>
    </source>
</evidence>
<dbReference type="NCBIfam" id="NF040786">
    <property type="entry name" value="LysR_Sec_metab"/>
    <property type="match status" value="1"/>
</dbReference>
<dbReference type="Pfam" id="PF03466">
    <property type="entry name" value="LysR_substrate"/>
    <property type="match status" value="1"/>
</dbReference>
<sequence>MLDIQLQIFKTVVEKKSFSLAAQELHMAQSSVSQQVQNLEKYYGVKLFDRIQRRIYPTEAGLRLYPYANELERLYHEARQTITGLTDTVDGKLHIGASLTIGEYLMPRMLVRFSQQYPQVEVSMDVGNTEHVTSMVIAGGVDIGFVEGPFNSAGVVRCQPFYGDELVVIAAVSYPELQDENVTVTLPGIFNERWVLRESDSGTRKVFEQFIQICGYGSNSLRIVMELGSTQAVKEAVKAGVGITAVSRLAVEQEIQRGEVRIIPLQEGPVERAFAMISHKEKFKTRVVDRFMKFFTETMRMPGASGRCGDGE</sequence>
<dbReference type="SUPFAM" id="SSF46785">
    <property type="entry name" value="Winged helix' DNA-binding domain"/>
    <property type="match status" value="1"/>
</dbReference>
<dbReference type="FunFam" id="1.10.10.10:FF:000001">
    <property type="entry name" value="LysR family transcriptional regulator"/>
    <property type="match status" value="1"/>
</dbReference>
<evidence type="ECO:0000256" key="3">
    <source>
        <dbReference type="ARBA" id="ARBA00023125"/>
    </source>
</evidence>
<comment type="caution">
    <text evidence="6">The sequence shown here is derived from an EMBL/GenBank/DDBJ whole genome shotgun (WGS) entry which is preliminary data.</text>
</comment>
<dbReference type="PRINTS" id="PR00039">
    <property type="entry name" value="HTHLYSR"/>
</dbReference>
<keyword evidence="7" id="KW-1185">Reference proteome</keyword>